<proteinExistence type="predicted"/>
<accession>A0ACC2CIV7</accession>
<evidence type="ECO:0000313" key="2">
    <source>
        <dbReference type="Proteomes" id="UP001162992"/>
    </source>
</evidence>
<dbReference type="EMBL" id="CM055101">
    <property type="protein sequence ID" value="KAJ7541964.1"/>
    <property type="molecule type" value="Genomic_DNA"/>
</dbReference>
<name>A0ACC2CIV7_DIPCM</name>
<dbReference type="Proteomes" id="UP001162992">
    <property type="component" value="Chromosome 10"/>
</dbReference>
<gene>
    <name evidence="1" type="ORF">O6H91_10G083200</name>
</gene>
<keyword evidence="2" id="KW-1185">Reference proteome</keyword>
<sequence>MKSMEKPIVADCAVKDWNPFSPWRTNNYGNDMTRPNQQNWNDSCYLDHRETICSSKASSEQGEWQCNSGMQGGSQSWELNKPSVYVKPFMPEQAQSPLSSRCMHRAWNEPMHVNHKQGVVHHLRWQECGMPPHPGNFCGQDRRMPLSSQINRGYNSSWDENLAGVVREDSHLEVRERSNHMENRPLKNWSNETRGQWQPYGDQGYQSQDIHFPASNYQHQQKSFYPDSGHSMYSNQQRAPERNTCWPIDKVGISMANVETGAPKVRLDINRFGRGGAEQWQQYGCRTDLNNHVNRGFSTSCSPMNLDGPFSNIGDESNSKCNRSIDQNWCRAAEVCSVEEQAELMVNGSVRSTKGLLQESELCQHMEAEFGAECSSFWQDEVESSKFFKSARNKQASRQANRFNIMLPYTHPNGDKGSKSTSNEDYAQKQRPLSFGSSKGTMKEVDKLVVGNLNSGDIQSHFLYRSSNKAPDQAPKTCSSIWSSPISLSDFETQVAVDSVPWAPPGFEKAAEKCSWAPPGFDTPALVAAARSASGCHSLSTSTTAVGGLLCKTSVSTDQDYAPPGFDLGAGVTSSPPLVSQASSSQEGNLSLDSASQYSSREELSWGLPLNSALCIERVQDLVPPTGESRSDITVKAGASQSVQRNGFCRYANLSSMPDVISQVNAVQNELHSLVMEAQKALLHSAFSQYLQGKINSINRPIAFTSEYSSIEKKDECEITDNSLKKNFDMKDYVLTIIQKKLHCAVLEGSRNAFVNAAVSETLRSWMIIKKQEKVQKFKAAKSADFNIFRTGSATANVRGSTGICLKESPLDLSQKVHASKAKRVKLQKPCSHRDVHLAVLASAQASPRKRESMDSCIPPVHSKGKKRLQLQNPELLELTAGLSATKTIGGLALKKHKKIFQRSRHAWNEEDSCGNSAQGHFYETKSESCAAVSLPSSRHKAGSMGPQSRGCARCSIDGWEWRAWARKARYMDRFRTQIAASIFPQQVERAKIQSHANGVCESLRSARTNRAKLRKLAVAAKDSDLKISLLKSRKKRLKLQRSKIHDWGLLALEPIDAEDFIIEYIGEIIRTKISDVRELQYEKMGVGSSYLFRIDDEHVIDATVRGGLARFINHSCEPNCYTKIITVEGQKRVFVYAKKSITIGQELTYDYKFPLEEKKIPCLCGSKRCRGSLN</sequence>
<evidence type="ECO:0000313" key="1">
    <source>
        <dbReference type="EMBL" id="KAJ7541964.1"/>
    </source>
</evidence>
<reference evidence="2" key="1">
    <citation type="journal article" date="2024" name="Proc. Natl. Acad. Sci. U.S.A.">
        <title>Extraordinary preservation of gene collinearity over three hundred million years revealed in homosporous lycophytes.</title>
        <authorList>
            <person name="Li C."/>
            <person name="Wickell D."/>
            <person name="Kuo L.Y."/>
            <person name="Chen X."/>
            <person name="Nie B."/>
            <person name="Liao X."/>
            <person name="Peng D."/>
            <person name="Ji J."/>
            <person name="Jenkins J."/>
            <person name="Williams M."/>
            <person name="Shu S."/>
            <person name="Plott C."/>
            <person name="Barry K."/>
            <person name="Rajasekar S."/>
            <person name="Grimwood J."/>
            <person name="Han X."/>
            <person name="Sun S."/>
            <person name="Hou Z."/>
            <person name="He W."/>
            <person name="Dai G."/>
            <person name="Sun C."/>
            <person name="Schmutz J."/>
            <person name="Leebens-Mack J.H."/>
            <person name="Li F.W."/>
            <person name="Wang L."/>
        </authorList>
    </citation>
    <scope>NUCLEOTIDE SEQUENCE [LARGE SCALE GENOMIC DNA]</scope>
    <source>
        <strain evidence="2">cv. PW_Plant_1</strain>
    </source>
</reference>
<protein>
    <submittedName>
        <fullName evidence="1">Uncharacterized protein</fullName>
    </submittedName>
</protein>
<organism evidence="1 2">
    <name type="scientific">Diphasiastrum complanatum</name>
    <name type="common">Issler's clubmoss</name>
    <name type="synonym">Lycopodium complanatum</name>
    <dbReference type="NCBI Taxonomy" id="34168"/>
    <lineage>
        <taxon>Eukaryota</taxon>
        <taxon>Viridiplantae</taxon>
        <taxon>Streptophyta</taxon>
        <taxon>Embryophyta</taxon>
        <taxon>Tracheophyta</taxon>
        <taxon>Lycopodiopsida</taxon>
        <taxon>Lycopodiales</taxon>
        <taxon>Lycopodiaceae</taxon>
        <taxon>Lycopodioideae</taxon>
        <taxon>Diphasiastrum</taxon>
    </lineage>
</organism>
<comment type="caution">
    <text evidence="1">The sequence shown here is derived from an EMBL/GenBank/DDBJ whole genome shotgun (WGS) entry which is preliminary data.</text>
</comment>